<evidence type="ECO:0000256" key="5">
    <source>
        <dbReference type="ARBA" id="ARBA00022679"/>
    </source>
</evidence>
<keyword evidence="2" id="KW-0813">Transport</keyword>
<evidence type="ECO:0000259" key="21">
    <source>
        <dbReference type="PROSITE" id="PS51103"/>
    </source>
</evidence>
<comment type="caution">
    <text evidence="22">The sequence shown here is derived from an EMBL/GenBank/DDBJ whole genome shotgun (WGS) entry which is preliminary data.</text>
</comment>
<dbReference type="PANTHER" id="PTHR30175:SF1">
    <property type="entry name" value="PTS SYSTEM ARBUTIN-, CELLOBIOSE-, AND SALICIN-SPECIFIC EIIBC COMPONENT-RELATED"/>
    <property type="match status" value="1"/>
</dbReference>
<accession>A0A1V4DK39</accession>
<feature type="transmembrane region" description="Helical" evidence="18">
    <location>
        <begin position="198"/>
        <end position="223"/>
    </location>
</feature>
<dbReference type="InterPro" id="IPR018113">
    <property type="entry name" value="PTrfase_EIIB_Cys"/>
</dbReference>
<evidence type="ECO:0000256" key="4">
    <source>
        <dbReference type="ARBA" id="ARBA00022597"/>
    </source>
</evidence>
<dbReference type="PANTHER" id="PTHR30175">
    <property type="entry name" value="PHOSPHOTRANSFERASE SYSTEM TRANSPORT PROTEIN"/>
    <property type="match status" value="1"/>
</dbReference>
<feature type="domain" description="PTS EIIA type-1" evidence="19">
    <location>
        <begin position="493"/>
        <end position="597"/>
    </location>
</feature>
<dbReference type="Gene3D" id="2.70.70.10">
    <property type="entry name" value="Glucose Permease (Domain IIA)"/>
    <property type="match status" value="1"/>
</dbReference>
<evidence type="ECO:0000256" key="17">
    <source>
        <dbReference type="SAM" id="MobiDB-lite"/>
    </source>
</evidence>
<dbReference type="SUPFAM" id="SSF51261">
    <property type="entry name" value="Duplicated hybrid motif"/>
    <property type="match status" value="1"/>
</dbReference>
<feature type="domain" description="PTS EIIB type-1" evidence="20">
    <location>
        <begin position="4"/>
        <end position="86"/>
    </location>
</feature>
<keyword evidence="3" id="KW-1003">Cell membrane</keyword>
<evidence type="ECO:0000256" key="8">
    <source>
        <dbReference type="ARBA" id="ARBA00022777"/>
    </source>
</evidence>
<keyword evidence="23" id="KW-1185">Reference proteome</keyword>
<feature type="transmembrane region" description="Helical" evidence="18">
    <location>
        <begin position="244"/>
        <end position="263"/>
    </location>
</feature>
<dbReference type="Pfam" id="PF02378">
    <property type="entry name" value="PTS_EIIC"/>
    <property type="match status" value="1"/>
</dbReference>
<dbReference type="GO" id="GO:0015771">
    <property type="term" value="P:trehalose transport"/>
    <property type="evidence" value="ECO:0007669"/>
    <property type="project" value="TreeGrafter"/>
</dbReference>
<evidence type="ECO:0000256" key="14">
    <source>
        <dbReference type="ARBA" id="ARBA00074554"/>
    </source>
</evidence>
<evidence type="ECO:0000256" key="10">
    <source>
        <dbReference type="ARBA" id="ARBA00023136"/>
    </source>
</evidence>
<dbReference type="InterPro" id="IPR013013">
    <property type="entry name" value="PTS_EIIC_1"/>
</dbReference>
<evidence type="ECO:0000256" key="7">
    <source>
        <dbReference type="ARBA" id="ARBA00022692"/>
    </source>
</evidence>
<evidence type="ECO:0000256" key="9">
    <source>
        <dbReference type="ARBA" id="ARBA00022989"/>
    </source>
</evidence>
<sequence length="623" mass="67366">MDYKKTSQDIYEALGEDKNITSVTHCMTRLRVKLKDSTLVNDDDVKNIPGVMGVMKKGGQYQIVLGNDVNKYYKEFIKLGHFETGESDNEPKEKTSVLNSIVDVITSCMSPLIPALIGGGMIKVLLIVLPMINLLSKDSQTFNVLTFFGDAPFYFIPIMLAYTAAQKFKVQPMLAVTVAGIMLHPNFVAMVAEGDPLSIFGLPITLASYGSSVIPILIVVWLMSYIERFFDKIIPTVIQSFAKPLLVIIVSGVLALVVIGPLGTFVGEGLSTIMIWLQDKAGWLALGLMAAFMPLIVMTGMHWAFAPIFLIASFQNPDMLILPAMLASNIAQGASALAVSFKSKNKTTKQTALAASLSALIAGVTEPGLYGIALKFKKPLYASMLASGIMGVFAGFVNLESYAFAVPSFVSIPQFIGENGNSNIINALIVAIGSFILSFVFTWIYGFNEDNTVQTKKETNETSSKQDIPVSSDPKKVYSPVVGQLTSLEKVNDPTFSEKIMGDGVAVIPESNTIVSPFNGTVTAVFPTKHAIGLTSDSGIELLIHIGIDTVELNGQHFEAFVKSGDKVERGQNLIDVDIEKVKEAGYDIVTPIIVTNTSNYIDVVVPKDSGEVSNNDAILYTI</sequence>
<dbReference type="Pfam" id="PF00358">
    <property type="entry name" value="PTS_EIIA_1"/>
    <property type="match status" value="1"/>
</dbReference>
<protein>
    <recommendedName>
        <fullName evidence="14">PTS system sucrose-specific EIIBCA component</fullName>
        <ecNumber evidence="11">2.7.1.211</ecNumber>
    </recommendedName>
    <alternativeName>
        <fullName evidence="15">EIIBCA-Scr</fullName>
    </alternativeName>
</protein>
<gene>
    <name evidence="22" type="ORF">BW731_11735</name>
</gene>
<dbReference type="GO" id="GO:0009401">
    <property type="term" value="P:phosphoenolpyruvate-dependent sugar phosphotransferase system"/>
    <property type="evidence" value="ECO:0007669"/>
    <property type="project" value="UniProtKB-KW"/>
</dbReference>
<evidence type="ECO:0000259" key="20">
    <source>
        <dbReference type="PROSITE" id="PS51098"/>
    </source>
</evidence>
<dbReference type="SUPFAM" id="SSF55604">
    <property type="entry name" value="Glucose permease domain IIB"/>
    <property type="match status" value="1"/>
</dbReference>
<proteinExistence type="predicted"/>
<dbReference type="AlphaFoldDB" id="A0A1V4DK39"/>
<evidence type="ECO:0000256" key="16">
    <source>
        <dbReference type="PROSITE-ProRule" id="PRU00421"/>
    </source>
</evidence>
<dbReference type="GO" id="GO:0008982">
    <property type="term" value="F:protein-N(PI)-phosphohistidine-sugar phosphotransferase activity"/>
    <property type="evidence" value="ECO:0007669"/>
    <property type="project" value="InterPro"/>
</dbReference>
<evidence type="ECO:0000313" key="23">
    <source>
        <dbReference type="Proteomes" id="UP000189970"/>
    </source>
</evidence>
<feature type="region of interest" description="Disordered" evidence="17">
    <location>
        <begin position="456"/>
        <end position="475"/>
    </location>
</feature>
<dbReference type="InterPro" id="IPR011297">
    <property type="entry name" value="PTS_IIABC_b_glu"/>
</dbReference>
<keyword evidence="4" id="KW-0762">Sugar transport</keyword>
<dbReference type="CDD" id="cd00212">
    <property type="entry name" value="PTS_IIB_glc"/>
    <property type="match status" value="1"/>
</dbReference>
<dbReference type="InterPro" id="IPR001127">
    <property type="entry name" value="PTS_EIIA_1_perm"/>
</dbReference>
<evidence type="ECO:0000256" key="6">
    <source>
        <dbReference type="ARBA" id="ARBA00022683"/>
    </source>
</evidence>
<dbReference type="InterPro" id="IPR003352">
    <property type="entry name" value="PTS_EIIC"/>
</dbReference>
<keyword evidence="10 18" id="KW-0472">Membrane</keyword>
<keyword evidence="9 18" id="KW-1133">Transmembrane helix</keyword>
<evidence type="ECO:0000256" key="12">
    <source>
        <dbReference type="ARBA" id="ARBA00045139"/>
    </source>
</evidence>
<dbReference type="GO" id="GO:0016301">
    <property type="term" value="F:kinase activity"/>
    <property type="evidence" value="ECO:0007669"/>
    <property type="project" value="UniProtKB-KW"/>
</dbReference>
<evidence type="ECO:0000259" key="19">
    <source>
        <dbReference type="PROSITE" id="PS51093"/>
    </source>
</evidence>
<comment type="subcellular location">
    <subcellularLocation>
        <location evidence="1">Cell membrane</location>
        <topology evidence="1">Multi-pass membrane protein</topology>
    </subcellularLocation>
</comment>
<dbReference type="GO" id="GO:0090589">
    <property type="term" value="F:protein-phosphocysteine-trehalose phosphotransferase system transporter activity"/>
    <property type="evidence" value="ECO:0007669"/>
    <property type="project" value="TreeGrafter"/>
</dbReference>
<dbReference type="InterPro" id="IPR050558">
    <property type="entry name" value="PTS_Sugar-Specific_Components"/>
</dbReference>
<dbReference type="InterPro" id="IPR001996">
    <property type="entry name" value="PTS_IIB_1"/>
</dbReference>
<feature type="transmembrane region" description="Helical" evidence="18">
    <location>
        <begin position="424"/>
        <end position="447"/>
    </location>
</feature>
<comment type="function">
    <text evidence="12">The phosphoenolpyruvate-dependent sugar phosphotransferase system (sugar PTS), a major carbohydrate active transport system, catalyzes the phosphorylation of incoming sugar substrates concomitantly with their translocation across the cell membrane. This system is involved in sucrose transport.</text>
</comment>
<dbReference type="PROSITE" id="PS00371">
    <property type="entry name" value="PTS_EIIA_TYPE_1_HIS"/>
    <property type="match status" value="1"/>
</dbReference>
<feature type="transmembrane region" description="Helical" evidence="18">
    <location>
        <begin position="380"/>
        <end position="404"/>
    </location>
</feature>
<dbReference type="GO" id="GO:0005886">
    <property type="term" value="C:plasma membrane"/>
    <property type="evidence" value="ECO:0007669"/>
    <property type="project" value="UniProtKB-SubCell"/>
</dbReference>
<evidence type="ECO:0000256" key="11">
    <source>
        <dbReference type="ARBA" id="ARBA00044053"/>
    </source>
</evidence>
<dbReference type="RefSeq" id="WP_079348382.1">
    <property type="nucleotide sequence ID" value="NZ_MVAB01000001.1"/>
</dbReference>
<dbReference type="Proteomes" id="UP000189970">
    <property type="component" value="Unassembled WGS sequence"/>
</dbReference>
<feature type="transmembrane region" description="Helical" evidence="18">
    <location>
        <begin position="283"/>
        <end position="312"/>
    </location>
</feature>
<dbReference type="NCBIfam" id="TIGR01995">
    <property type="entry name" value="PTS-II-ABC-beta"/>
    <property type="match status" value="1"/>
</dbReference>
<dbReference type="PROSITE" id="PS01035">
    <property type="entry name" value="PTS_EIIB_TYPE_1_CYS"/>
    <property type="match status" value="1"/>
</dbReference>
<dbReference type="PROSITE" id="PS51098">
    <property type="entry name" value="PTS_EIIB_TYPE_1"/>
    <property type="match status" value="1"/>
</dbReference>
<feature type="domain" description="PTS EIIC type-1" evidence="21">
    <location>
        <begin position="103"/>
        <end position="461"/>
    </location>
</feature>
<evidence type="ECO:0000256" key="1">
    <source>
        <dbReference type="ARBA" id="ARBA00004651"/>
    </source>
</evidence>
<feature type="transmembrane region" description="Helical" evidence="18">
    <location>
        <begin position="144"/>
        <end position="162"/>
    </location>
</feature>
<evidence type="ECO:0000256" key="13">
    <source>
        <dbReference type="ARBA" id="ARBA00048931"/>
    </source>
</evidence>
<dbReference type="EMBL" id="MVAB01000001">
    <property type="protein sequence ID" value="OPF88792.1"/>
    <property type="molecule type" value="Genomic_DNA"/>
</dbReference>
<dbReference type="FunFam" id="3.30.1360.60:FF:000001">
    <property type="entry name" value="PTS system glucose-specific IIBC component PtsG"/>
    <property type="match status" value="1"/>
</dbReference>
<dbReference type="Pfam" id="PF00367">
    <property type="entry name" value="PTS_EIIB"/>
    <property type="match status" value="1"/>
</dbReference>
<evidence type="ECO:0000256" key="3">
    <source>
        <dbReference type="ARBA" id="ARBA00022475"/>
    </source>
</evidence>
<reference evidence="22 23" key="1">
    <citation type="submission" date="2017-02" db="EMBL/GenBank/DDBJ databases">
        <title>Vagococcus cremeus sp. nov., isolated from the small intestine of a marten, Martes flavigula.</title>
        <authorList>
            <person name="Tak E.J."/>
            <person name="Bae J.-W."/>
        </authorList>
    </citation>
    <scope>NUCLEOTIDE SEQUENCE [LARGE SCALE GENOMIC DNA]</scope>
    <source>
        <strain evidence="22 23">D7T301</strain>
    </source>
</reference>
<dbReference type="Gene3D" id="3.30.1360.60">
    <property type="entry name" value="Glucose permease domain IIB"/>
    <property type="match status" value="1"/>
</dbReference>
<feature type="transmembrane region" description="Helical" evidence="18">
    <location>
        <begin position="112"/>
        <end position="132"/>
    </location>
</feature>
<keyword evidence="6" id="KW-0598">Phosphotransferase system</keyword>
<dbReference type="InterPro" id="IPR036878">
    <property type="entry name" value="Glu_permease_IIB"/>
</dbReference>
<dbReference type="EC" id="2.7.1.211" evidence="11"/>
<dbReference type="PROSITE" id="PS51093">
    <property type="entry name" value="PTS_EIIA_TYPE_1"/>
    <property type="match status" value="1"/>
</dbReference>
<keyword evidence="8" id="KW-0418">Kinase</keyword>
<keyword evidence="5" id="KW-0808">Transferase</keyword>
<keyword evidence="7 18" id="KW-0812">Transmembrane</keyword>
<feature type="transmembrane region" description="Helical" evidence="18">
    <location>
        <begin position="353"/>
        <end position="373"/>
    </location>
</feature>
<name>A0A1V4DK39_9ENTE</name>
<comment type="catalytic activity">
    <reaction evidence="13">
        <text>N(pros)-phospho-L-histidyl-[protein](out) + sucrose = sucrose 6(G)-phosphate(in) + L-histidyl-[protein]</text>
        <dbReference type="Rhea" id="RHEA:49236"/>
        <dbReference type="Rhea" id="RHEA-COMP:9745"/>
        <dbReference type="Rhea" id="RHEA-COMP:9746"/>
        <dbReference type="ChEBI" id="CHEBI:17992"/>
        <dbReference type="ChEBI" id="CHEBI:29979"/>
        <dbReference type="ChEBI" id="CHEBI:64837"/>
        <dbReference type="ChEBI" id="CHEBI:91002"/>
        <dbReference type="EC" id="2.7.1.211"/>
    </reaction>
</comment>
<dbReference type="InterPro" id="IPR011055">
    <property type="entry name" value="Dup_hybrid_motif"/>
</dbReference>
<feature type="transmembrane region" description="Helical" evidence="18">
    <location>
        <begin position="174"/>
        <end position="192"/>
    </location>
</feature>
<evidence type="ECO:0000256" key="18">
    <source>
        <dbReference type="SAM" id="Phobius"/>
    </source>
</evidence>
<dbReference type="PROSITE" id="PS51103">
    <property type="entry name" value="PTS_EIIC_TYPE_1"/>
    <property type="match status" value="1"/>
</dbReference>
<dbReference type="NCBIfam" id="TIGR00830">
    <property type="entry name" value="PTBA"/>
    <property type="match status" value="1"/>
</dbReference>
<evidence type="ECO:0000256" key="15">
    <source>
        <dbReference type="ARBA" id="ARBA00081008"/>
    </source>
</evidence>
<evidence type="ECO:0000313" key="22">
    <source>
        <dbReference type="EMBL" id="OPF88792.1"/>
    </source>
</evidence>
<evidence type="ECO:0000256" key="2">
    <source>
        <dbReference type="ARBA" id="ARBA00022448"/>
    </source>
</evidence>
<organism evidence="22 23">
    <name type="scientific">Vagococcus martis</name>
    <dbReference type="NCBI Taxonomy" id="1768210"/>
    <lineage>
        <taxon>Bacteria</taxon>
        <taxon>Bacillati</taxon>
        <taxon>Bacillota</taxon>
        <taxon>Bacilli</taxon>
        <taxon>Lactobacillales</taxon>
        <taxon>Enterococcaceae</taxon>
        <taxon>Vagococcus</taxon>
    </lineage>
</organism>
<feature type="active site" description="Phosphocysteine intermediate; for EIIB activity" evidence="16">
    <location>
        <position position="26"/>
    </location>
</feature>
<dbReference type="FunFam" id="2.70.70.10:FF:000001">
    <property type="entry name" value="PTS system glucose-specific IIA component"/>
    <property type="match status" value="1"/>
</dbReference>